<keyword evidence="1" id="KW-0472">Membrane</keyword>
<name>A0A915B064_PARUN</name>
<sequence length="43" mass="5108">GYDLPPRHLLCLSFYSINNEYLRCLIVYLCSLTHYIIAIRSFL</sequence>
<dbReference type="AlphaFoldDB" id="A0A915B064"/>
<dbReference type="Proteomes" id="UP000887569">
    <property type="component" value="Unplaced"/>
</dbReference>
<keyword evidence="2" id="KW-1185">Reference proteome</keyword>
<dbReference type="WBParaSite" id="PgR021_g095_t07">
    <property type="protein sequence ID" value="PgR021_g095_t07"/>
    <property type="gene ID" value="PgR021_g095"/>
</dbReference>
<organism evidence="2 3">
    <name type="scientific">Parascaris univalens</name>
    <name type="common">Nematode worm</name>
    <dbReference type="NCBI Taxonomy" id="6257"/>
    <lineage>
        <taxon>Eukaryota</taxon>
        <taxon>Metazoa</taxon>
        <taxon>Ecdysozoa</taxon>
        <taxon>Nematoda</taxon>
        <taxon>Chromadorea</taxon>
        <taxon>Rhabditida</taxon>
        <taxon>Spirurina</taxon>
        <taxon>Ascaridomorpha</taxon>
        <taxon>Ascaridoidea</taxon>
        <taxon>Ascarididae</taxon>
        <taxon>Parascaris</taxon>
    </lineage>
</organism>
<protein>
    <submittedName>
        <fullName evidence="3">Ubiquitin-like protease family profile domain-containing protein</fullName>
    </submittedName>
</protein>
<evidence type="ECO:0000313" key="2">
    <source>
        <dbReference type="Proteomes" id="UP000887569"/>
    </source>
</evidence>
<accession>A0A915B064</accession>
<feature type="transmembrane region" description="Helical" evidence="1">
    <location>
        <begin position="20"/>
        <end position="39"/>
    </location>
</feature>
<proteinExistence type="predicted"/>
<evidence type="ECO:0000256" key="1">
    <source>
        <dbReference type="SAM" id="Phobius"/>
    </source>
</evidence>
<evidence type="ECO:0000313" key="3">
    <source>
        <dbReference type="WBParaSite" id="PgR021_g095_t07"/>
    </source>
</evidence>
<keyword evidence="1" id="KW-1133">Transmembrane helix</keyword>
<keyword evidence="1" id="KW-0812">Transmembrane</keyword>
<reference evidence="3" key="1">
    <citation type="submission" date="2022-11" db="UniProtKB">
        <authorList>
            <consortium name="WormBaseParasite"/>
        </authorList>
    </citation>
    <scope>IDENTIFICATION</scope>
</reference>